<reference evidence="3" key="2">
    <citation type="journal article" date="2013" name="Nat. Commun.">
        <title>Genome of the Chinese tree shrew.</title>
        <authorList>
            <person name="Fan Y."/>
            <person name="Huang Z.Y."/>
            <person name="Cao C.C."/>
            <person name="Chen C.S."/>
            <person name="Chen Y.X."/>
            <person name="Fan D.D."/>
            <person name="He J."/>
            <person name="Hou H.L."/>
            <person name="Hu L."/>
            <person name="Hu X.T."/>
            <person name="Jiang X.T."/>
            <person name="Lai R."/>
            <person name="Lang Y.S."/>
            <person name="Liang B."/>
            <person name="Liao S.G."/>
            <person name="Mu D."/>
            <person name="Ma Y.Y."/>
            <person name="Niu Y.Y."/>
            <person name="Sun X.Q."/>
            <person name="Xia J.Q."/>
            <person name="Xiao J."/>
            <person name="Xiong Z.Q."/>
            <person name="Xu L."/>
            <person name="Yang L."/>
            <person name="Zhang Y."/>
            <person name="Zhao W."/>
            <person name="Zhao X.D."/>
            <person name="Zheng Y.T."/>
            <person name="Zhou J.M."/>
            <person name="Zhu Y.B."/>
            <person name="Zhang G.J."/>
            <person name="Wang J."/>
            <person name="Yao Y.G."/>
        </authorList>
    </citation>
    <scope>NUCLEOTIDE SEQUENCE [LARGE SCALE GENOMIC DNA]</scope>
</reference>
<dbReference type="EMBL" id="KB320557">
    <property type="protein sequence ID" value="ELW68850.1"/>
    <property type="molecule type" value="Genomic_DNA"/>
</dbReference>
<feature type="region of interest" description="Disordered" evidence="1">
    <location>
        <begin position="173"/>
        <end position="210"/>
    </location>
</feature>
<dbReference type="AlphaFoldDB" id="L9L0V8"/>
<dbReference type="Proteomes" id="UP000011518">
    <property type="component" value="Unassembled WGS sequence"/>
</dbReference>
<evidence type="ECO:0000313" key="2">
    <source>
        <dbReference type="EMBL" id="ELW68850.1"/>
    </source>
</evidence>
<organism evidence="2 3">
    <name type="scientific">Tupaia chinensis</name>
    <name type="common">Chinese tree shrew</name>
    <name type="synonym">Tupaia belangeri chinensis</name>
    <dbReference type="NCBI Taxonomy" id="246437"/>
    <lineage>
        <taxon>Eukaryota</taxon>
        <taxon>Metazoa</taxon>
        <taxon>Chordata</taxon>
        <taxon>Craniata</taxon>
        <taxon>Vertebrata</taxon>
        <taxon>Euteleostomi</taxon>
        <taxon>Mammalia</taxon>
        <taxon>Eutheria</taxon>
        <taxon>Euarchontoglires</taxon>
        <taxon>Scandentia</taxon>
        <taxon>Tupaiidae</taxon>
        <taxon>Tupaia</taxon>
    </lineage>
</organism>
<feature type="region of interest" description="Disordered" evidence="1">
    <location>
        <begin position="115"/>
        <end position="135"/>
    </location>
</feature>
<protein>
    <submittedName>
        <fullName evidence="2">Uncharacterized protein</fullName>
    </submittedName>
</protein>
<reference evidence="3" key="1">
    <citation type="submission" date="2012-07" db="EMBL/GenBank/DDBJ databases">
        <title>Genome of the Chinese tree shrew, a rising model animal genetically related to primates.</title>
        <authorList>
            <person name="Zhang G."/>
            <person name="Fan Y."/>
            <person name="Yao Y."/>
            <person name="Huang Z."/>
        </authorList>
    </citation>
    <scope>NUCLEOTIDE SEQUENCE [LARGE SCALE GENOMIC DNA]</scope>
</reference>
<gene>
    <name evidence="2" type="ORF">TREES_T100005098</name>
</gene>
<name>L9L0V8_TUPCH</name>
<evidence type="ECO:0000256" key="1">
    <source>
        <dbReference type="SAM" id="MobiDB-lite"/>
    </source>
</evidence>
<dbReference type="InParanoid" id="L9L0V8"/>
<sequence>MLGGAARRQAEPKDPDAANQRRKQPPVAKTGCPEYLPGLPLRDSPFRSAGGTWDRLRGHPSSTTGPVLARGLPRPGGSWRLCRTRCTVEGAPCRTHSAGARIWAQGAFNTMDRSRRLRAPPAQPPAPGASCRSPYSRLLSRGVSTRAPSDPLSRVVSASVHLALGSPRSVLPKCKENAAGTEENLRRSRSRQPPLLPPPEPCHSSTGSALPNWGQPLSDCTIIFAAHPDAEMQAHSAASKESCPDLGVPQPGSGCEVVAEPRWFRGLTGLAWAREESKSSLRPEGSGNRIARVRAREEAAVALASSLRRRALQPWLKPTDENTERAAKSQ</sequence>
<proteinExistence type="predicted"/>
<feature type="region of interest" description="Disordered" evidence="1">
    <location>
        <begin position="1"/>
        <end position="74"/>
    </location>
</feature>
<keyword evidence="3" id="KW-1185">Reference proteome</keyword>
<accession>L9L0V8</accession>
<evidence type="ECO:0000313" key="3">
    <source>
        <dbReference type="Proteomes" id="UP000011518"/>
    </source>
</evidence>